<dbReference type="EMBL" id="BK032802">
    <property type="protein sequence ID" value="DAF61054.1"/>
    <property type="molecule type" value="Genomic_DNA"/>
</dbReference>
<reference evidence="2" key="1">
    <citation type="journal article" date="2021" name="Proc. Natl. Acad. Sci. U.S.A.">
        <title>A Catalog of Tens of Thousands of Viruses from Human Metagenomes Reveals Hidden Associations with Chronic Diseases.</title>
        <authorList>
            <person name="Tisza M.J."/>
            <person name="Buck C.B."/>
        </authorList>
    </citation>
    <scope>NUCLEOTIDE SEQUENCE</scope>
    <source>
        <strain evidence="2">Ctesc4</strain>
    </source>
</reference>
<name>A0A8S5TCR7_9VIRU</name>
<keyword evidence="1" id="KW-0472">Membrane</keyword>
<feature type="transmembrane region" description="Helical" evidence="1">
    <location>
        <begin position="286"/>
        <end position="305"/>
    </location>
</feature>
<organism evidence="2">
    <name type="scientific">Phage sp. ctesc4</name>
    <dbReference type="NCBI Taxonomy" id="2828008"/>
    <lineage>
        <taxon>Viruses</taxon>
    </lineage>
</organism>
<protein>
    <submittedName>
        <fullName evidence="2">Uncharacterized protein</fullName>
    </submittedName>
</protein>
<accession>A0A8S5TCR7</accession>
<evidence type="ECO:0000313" key="2">
    <source>
        <dbReference type="EMBL" id="DAF61054.1"/>
    </source>
</evidence>
<proteinExistence type="predicted"/>
<feature type="transmembrane region" description="Helical" evidence="1">
    <location>
        <begin position="229"/>
        <end position="251"/>
    </location>
</feature>
<keyword evidence="1" id="KW-1133">Transmembrane helix</keyword>
<keyword evidence="1" id="KW-0812">Transmembrane</keyword>
<sequence length="329" mass="37071">MLAVSFTEPLKSSKPIRVNAFDVTISRSIRRTDRSAAFLLNFTNSFSVIGIKVYLQNIKLEPNRRGQNGLPASARHALQNRVNINIISNILSRGQSPARSANTTISRARDLSDSRKLRLQLVHSHAGQRLNDLHRHRREQRLCFTLSRTQLLTSLILSDTGLHSLQVLRRRGLSQLLAEPLVALTVTRVLFTQSLNKVDDLFRSPVQDTMLRLLAFSILSLIRSLHRRFSSVLCGLCILSGLCRFYLIFFMHTSTLLNNFPHPGATGNSRLPDQKRNEKQPRLCELVPPLFSASLVVLFTPILQAHTLHPLGLKLSTLTKQIPNKPLCT</sequence>
<evidence type="ECO:0000256" key="1">
    <source>
        <dbReference type="SAM" id="Phobius"/>
    </source>
</evidence>